<feature type="chain" id="PRO_5035165043" evidence="1">
    <location>
        <begin position="19"/>
        <end position="94"/>
    </location>
</feature>
<keyword evidence="3" id="KW-1185">Reference proteome</keyword>
<protein>
    <submittedName>
        <fullName evidence="2">Uncharacterized protein</fullName>
    </submittedName>
</protein>
<organism evidence="2 3">
    <name type="scientific">Oxalicibacterium faecigallinarum</name>
    <dbReference type="NCBI Taxonomy" id="573741"/>
    <lineage>
        <taxon>Bacteria</taxon>
        <taxon>Pseudomonadati</taxon>
        <taxon>Pseudomonadota</taxon>
        <taxon>Betaproteobacteria</taxon>
        <taxon>Burkholderiales</taxon>
        <taxon>Oxalobacteraceae</taxon>
        <taxon>Oxalicibacterium</taxon>
    </lineage>
</organism>
<gene>
    <name evidence="2" type="ORF">GCM10008066_14970</name>
</gene>
<reference evidence="3" key="1">
    <citation type="journal article" date="2019" name="Int. J. Syst. Evol. Microbiol.">
        <title>The Global Catalogue of Microorganisms (GCM) 10K type strain sequencing project: providing services to taxonomists for standard genome sequencing and annotation.</title>
        <authorList>
            <consortium name="The Broad Institute Genomics Platform"/>
            <consortium name="The Broad Institute Genome Sequencing Center for Infectious Disease"/>
            <person name="Wu L."/>
            <person name="Ma J."/>
        </authorList>
    </citation>
    <scope>NUCLEOTIDE SEQUENCE [LARGE SCALE GENOMIC DNA]</scope>
    <source>
        <strain evidence="3">CCM 2767</strain>
    </source>
</reference>
<dbReference type="EMBL" id="BMDI01000001">
    <property type="protein sequence ID" value="GGI18616.1"/>
    <property type="molecule type" value="Genomic_DNA"/>
</dbReference>
<evidence type="ECO:0000313" key="2">
    <source>
        <dbReference type="EMBL" id="GGI18616.1"/>
    </source>
</evidence>
<evidence type="ECO:0000256" key="1">
    <source>
        <dbReference type="SAM" id="SignalP"/>
    </source>
</evidence>
<evidence type="ECO:0000313" key="3">
    <source>
        <dbReference type="Proteomes" id="UP000642180"/>
    </source>
</evidence>
<dbReference type="AlphaFoldDB" id="A0A8J3APJ0"/>
<proteinExistence type="predicted"/>
<name>A0A8J3APJ0_9BURK</name>
<feature type="signal peptide" evidence="1">
    <location>
        <begin position="1"/>
        <end position="18"/>
    </location>
</feature>
<dbReference type="RefSeq" id="WP_188380618.1">
    <property type="nucleotide sequence ID" value="NZ_BMDI01000001.1"/>
</dbReference>
<sequence>MRYLLCIIAVLISFQAVAGDAPRRSISKNPQIAIQLSIANPCLNSHYAHLKTCQGQLTQHVVESTQQIPLRTSTGEIVTETPSGSYLVRTTDYY</sequence>
<dbReference type="Proteomes" id="UP000642180">
    <property type="component" value="Unassembled WGS sequence"/>
</dbReference>
<accession>A0A8J3APJ0</accession>
<comment type="caution">
    <text evidence="2">The sequence shown here is derived from an EMBL/GenBank/DDBJ whole genome shotgun (WGS) entry which is preliminary data.</text>
</comment>
<keyword evidence="1" id="KW-0732">Signal</keyword>